<proteinExistence type="predicted"/>
<dbReference type="KEGG" id="mpro:BJP34_22725"/>
<comment type="subcellular location">
    <subcellularLocation>
        <location evidence="1">Membrane</location>
        <topology evidence="1">Multi-pass membrane protein</topology>
    </subcellularLocation>
</comment>
<feature type="transmembrane region" description="Helical" evidence="5">
    <location>
        <begin position="267"/>
        <end position="289"/>
    </location>
</feature>
<feature type="transmembrane region" description="Helical" evidence="5">
    <location>
        <begin position="134"/>
        <end position="156"/>
    </location>
</feature>
<feature type="transmembrane region" description="Helical" evidence="5">
    <location>
        <begin position="352"/>
        <end position="372"/>
    </location>
</feature>
<evidence type="ECO:0000313" key="8">
    <source>
        <dbReference type="Proteomes" id="UP000177870"/>
    </source>
</evidence>
<evidence type="ECO:0000256" key="4">
    <source>
        <dbReference type="ARBA" id="ARBA00023136"/>
    </source>
</evidence>
<feature type="transmembrane region" description="Helical" evidence="5">
    <location>
        <begin position="99"/>
        <end position="122"/>
    </location>
</feature>
<dbReference type="PANTHER" id="PTHR37422">
    <property type="entry name" value="TEICHURONIC ACID BIOSYNTHESIS PROTEIN TUAE"/>
    <property type="match status" value="1"/>
</dbReference>
<feature type="transmembrane region" description="Helical" evidence="5">
    <location>
        <begin position="229"/>
        <end position="255"/>
    </location>
</feature>
<evidence type="ECO:0000256" key="5">
    <source>
        <dbReference type="SAM" id="Phobius"/>
    </source>
</evidence>
<evidence type="ECO:0000259" key="6">
    <source>
        <dbReference type="Pfam" id="PF04932"/>
    </source>
</evidence>
<keyword evidence="2 5" id="KW-0812">Transmembrane</keyword>
<feature type="transmembrane region" description="Helical" evidence="5">
    <location>
        <begin position="201"/>
        <end position="217"/>
    </location>
</feature>
<dbReference type="STRING" id="1458985.BJP34_22725"/>
<dbReference type="Proteomes" id="UP000177870">
    <property type="component" value="Chromosome"/>
</dbReference>
<gene>
    <name evidence="7" type="ORF">BJP34_22725</name>
</gene>
<evidence type="ECO:0000256" key="1">
    <source>
        <dbReference type="ARBA" id="ARBA00004141"/>
    </source>
</evidence>
<dbReference type="EMBL" id="CP017599">
    <property type="protein sequence ID" value="AOX01876.1"/>
    <property type="molecule type" value="Genomic_DNA"/>
</dbReference>
<feature type="domain" description="O-antigen ligase-related" evidence="6">
    <location>
        <begin position="228"/>
        <end position="364"/>
    </location>
</feature>
<dbReference type="InterPro" id="IPR007016">
    <property type="entry name" value="O-antigen_ligase-rel_domated"/>
</dbReference>
<feature type="transmembrane region" description="Helical" evidence="5">
    <location>
        <begin position="65"/>
        <end position="87"/>
    </location>
</feature>
<dbReference type="AlphaFoldDB" id="A0A1D8TWN8"/>
<dbReference type="OrthoDB" id="571223at2"/>
<name>A0A1D8TWN8_9CYAN</name>
<dbReference type="Pfam" id="PF04932">
    <property type="entry name" value="Wzy_C"/>
    <property type="match status" value="1"/>
</dbReference>
<keyword evidence="3 5" id="KW-1133">Transmembrane helix</keyword>
<accession>A0A1D8TWN8</accession>
<evidence type="ECO:0000256" key="2">
    <source>
        <dbReference type="ARBA" id="ARBA00022692"/>
    </source>
</evidence>
<evidence type="ECO:0000313" key="7">
    <source>
        <dbReference type="EMBL" id="AOX01876.1"/>
    </source>
</evidence>
<sequence length="449" mass="50248">MTSSIPYFQTRNFKLGAMSFPEKVIYWVIVLTPLWWLLGIQTLFYPAVVVGLLGVNFDIDKLTRVSIPACIWVWLGMALVMVWTATFGLNDVGFALHKIAATFVTFFKSYCLIVAALLLPFWHVIRVKVVTRAVAWMATGYLVTIAIEMVMLAAGLGKEPFLPPLARLIPGGALSLLVTFAEFQPFFGIPLPKTVLYTPDPPIVGVCSILSFFICLGEENRRLRQISVAGCLTALLISFSRLSWISFVIALVITACFRSSVARQGSLWIASLSSLLCALLGGLTFGDLLKKPLEIFNSAPAESSKDRELVVTKTLEAWQQRPWMGWGIIQGSVKWYIYDIALGSFSTYASVLYLNGIIGLIVFLAALGSTLWNTWTPAIRGNHHCQWAFASLVALYMLLNGTPLTWMAVYLWYFFVWLGAILAEVQRNEQFVYRWEHLSGRTLKLKIEN</sequence>
<reference evidence="8" key="1">
    <citation type="submission" date="2016-10" db="EMBL/GenBank/DDBJ databases">
        <title>Comparative genomics uncovers the prolific and rare metabolic potential of the cyanobacterial genus Moorea.</title>
        <authorList>
            <person name="Leao T."/>
            <person name="Castelao G."/>
            <person name="Korobeynikov A."/>
            <person name="Monroe E.A."/>
            <person name="Podell S."/>
            <person name="Glukhov E."/>
            <person name="Allen E."/>
            <person name="Gerwick W.H."/>
            <person name="Gerwick L."/>
        </authorList>
    </citation>
    <scope>NUCLEOTIDE SEQUENCE [LARGE SCALE GENOMIC DNA]</scope>
    <source>
        <strain evidence="8">PAL-8-15-08-1</strain>
    </source>
</reference>
<protein>
    <submittedName>
        <fullName evidence="7">Capsular biosynthesis protein</fullName>
    </submittedName>
</protein>
<dbReference type="PANTHER" id="PTHR37422:SF17">
    <property type="entry name" value="O-ANTIGEN LIGASE"/>
    <property type="match status" value="1"/>
</dbReference>
<evidence type="ECO:0000256" key="3">
    <source>
        <dbReference type="ARBA" id="ARBA00022989"/>
    </source>
</evidence>
<dbReference type="InterPro" id="IPR051533">
    <property type="entry name" value="WaaL-like"/>
</dbReference>
<feature type="transmembrane region" description="Helical" evidence="5">
    <location>
        <begin position="404"/>
        <end position="425"/>
    </location>
</feature>
<dbReference type="RefSeq" id="WP_070394308.1">
    <property type="nucleotide sequence ID" value="NZ_CP017599.1"/>
</dbReference>
<feature type="transmembrane region" description="Helical" evidence="5">
    <location>
        <begin position="24"/>
        <end position="45"/>
    </location>
</feature>
<organism evidence="7 8">
    <name type="scientific">Moorena producens PAL-8-15-08-1</name>
    <dbReference type="NCBI Taxonomy" id="1458985"/>
    <lineage>
        <taxon>Bacteria</taxon>
        <taxon>Bacillati</taxon>
        <taxon>Cyanobacteriota</taxon>
        <taxon>Cyanophyceae</taxon>
        <taxon>Coleofasciculales</taxon>
        <taxon>Coleofasciculaceae</taxon>
        <taxon>Moorena</taxon>
    </lineage>
</organism>
<keyword evidence="4 5" id="KW-0472">Membrane</keyword>
<dbReference type="GO" id="GO:0016020">
    <property type="term" value="C:membrane"/>
    <property type="evidence" value="ECO:0007669"/>
    <property type="project" value="UniProtKB-SubCell"/>
</dbReference>